<dbReference type="SUPFAM" id="SSF63867">
    <property type="entry name" value="MoeA C-terminal domain-like"/>
    <property type="match status" value="1"/>
</dbReference>
<dbReference type="InterPro" id="IPR036135">
    <property type="entry name" value="MoeA_linker/N_sf"/>
</dbReference>
<evidence type="ECO:0000256" key="3">
    <source>
        <dbReference type="ARBA" id="ARBA00010763"/>
    </source>
</evidence>
<comment type="pathway">
    <text evidence="2 7">Cofactor biosynthesis; molybdopterin biosynthesis.</text>
</comment>
<keyword evidence="4 7" id="KW-0500">Molybdenum</keyword>
<protein>
    <recommendedName>
        <fullName evidence="7">Molybdopterin molybdenumtransferase</fullName>
        <ecNumber evidence="7">2.10.1.1</ecNumber>
    </recommendedName>
</protein>
<dbReference type="PANTHER" id="PTHR10192:SF5">
    <property type="entry name" value="GEPHYRIN"/>
    <property type="match status" value="1"/>
</dbReference>
<comment type="caution">
    <text evidence="9">The sequence shown here is derived from an EMBL/GenBank/DDBJ whole genome shotgun (WGS) entry which is preliminary data.</text>
</comment>
<keyword evidence="7" id="KW-0808">Transferase</keyword>
<dbReference type="EMBL" id="JBITYG010000005">
    <property type="protein sequence ID" value="MFI9102381.1"/>
    <property type="molecule type" value="Genomic_DNA"/>
</dbReference>
<dbReference type="Pfam" id="PF03453">
    <property type="entry name" value="MoeA_N"/>
    <property type="match status" value="1"/>
</dbReference>
<name>A0ABW8C7G9_9ACTN</name>
<evidence type="ECO:0000256" key="5">
    <source>
        <dbReference type="ARBA" id="ARBA00023150"/>
    </source>
</evidence>
<comment type="function">
    <text evidence="1 7">Catalyzes the insertion of molybdate into adenylated molybdopterin with the concomitant release of AMP.</text>
</comment>
<dbReference type="Gene3D" id="3.90.105.10">
    <property type="entry name" value="Molybdopterin biosynthesis moea protein, domain 2"/>
    <property type="match status" value="1"/>
</dbReference>
<dbReference type="Pfam" id="PF03454">
    <property type="entry name" value="MoeA_C"/>
    <property type="match status" value="1"/>
</dbReference>
<feature type="domain" description="MoaB/Mog" evidence="8">
    <location>
        <begin position="184"/>
        <end position="323"/>
    </location>
</feature>
<dbReference type="InterPro" id="IPR036425">
    <property type="entry name" value="MoaB/Mog-like_dom_sf"/>
</dbReference>
<dbReference type="SUPFAM" id="SSF63882">
    <property type="entry name" value="MoeA N-terminal region -like"/>
    <property type="match status" value="1"/>
</dbReference>
<proteinExistence type="inferred from homology"/>
<dbReference type="CDD" id="cd00887">
    <property type="entry name" value="MoeA"/>
    <property type="match status" value="1"/>
</dbReference>
<dbReference type="InterPro" id="IPR005110">
    <property type="entry name" value="MoeA_linker/N"/>
</dbReference>
<evidence type="ECO:0000259" key="8">
    <source>
        <dbReference type="SMART" id="SM00852"/>
    </source>
</evidence>
<dbReference type="InterPro" id="IPR005111">
    <property type="entry name" value="MoeA_C_domain_IV"/>
</dbReference>
<organism evidence="9 10">
    <name type="scientific">Streptomyces fildesensis</name>
    <dbReference type="NCBI Taxonomy" id="375757"/>
    <lineage>
        <taxon>Bacteria</taxon>
        <taxon>Bacillati</taxon>
        <taxon>Actinomycetota</taxon>
        <taxon>Actinomycetes</taxon>
        <taxon>Kitasatosporales</taxon>
        <taxon>Streptomycetaceae</taxon>
        <taxon>Streptomyces</taxon>
    </lineage>
</organism>
<dbReference type="RefSeq" id="WP_399650019.1">
    <property type="nucleotide sequence ID" value="NZ_JBITYG010000005.1"/>
</dbReference>
<dbReference type="InterPro" id="IPR038987">
    <property type="entry name" value="MoeA-like"/>
</dbReference>
<dbReference type="SUPFAM" id="SSF53218">
    <property type="entry name" value="Molybdenum cofactor biosynthesis proteins"/>
    <property type="match status" value="1"/>
</dbReference>
<dbReference type="Gene3D" id="3.40.980.10">
    <property type="entry name" value="MoaB/Mog-like domain"/>
    <property type="match status" value="1"/>
</dbReference>
<comment type="cofactor">
    <cofactor evidence="7">
        <name>Mg(2+)</name>
        <dbReference type="ChEBI" id="CHEBI:18420"/>
    </cofactor>
</comment>
<sequence>MTAPGTEIAQLALSHGGMAWSQARRSAELAALPLDPCAVPLRRARGLALAEPLLAGLALPGFDTAAMDGYAVCGPGPWHVIGRALAGCSPSVPALGPGQAVEIATGAQVLPGTTAVLPYERAQRTGASVSGPDEPGRHIRRRGEECAEGREVLSAGTLVTPAALGLAASVGCDTLMVHRRPGVALLVTGDEVVRHGIPPVGRVRDALGPLLPGLVDWLGGIAQPPTYLPDGRAPLSSALARSRGSVDVIAVCGASSRGPADHLRPVLRELGAEVLVDGVACRPGHPQLLARLPGGGALVVGLPGNPYAALAAALTLLAPVLGRLSGRIPRPPEHGVLTAPVRRRPHETRLLPVTVVSGRATPVGHDRPGLLWGAAAADALAVLPPTDDAEAGRVELLALPR</sequence>
<comment type="catalytic activity">
    <reaction evidence="6">
        <text>adenylyl-molybdopterin + molybdate = Mo-molybdopterin + AMP + H(+)</text>
        <dbReference type="Rhea" id="RHEA:35047"/>
        <dbReference type="ChEBI" id="CHEBI:15378"/>
        <dbReference type="ChEBI" id="CHEBI:36264"/>
        <dbReference type="ChEBI" id="CHEBI:62727"/>
        <dbReference type="ChEBI" id="CHEBI:71302"/>
        <dbReference type="ChEBI" id="CHEBI:456215"/>
        <dbReference type="EC" id="2.10.1.1"/>
    </reaction>
</comment>
<evidence type="ECO:0000256" key="2">
    <source>
        <dbReference type="ARBA" id="ARBA00005046"/>
    </source>
</evidence>
<evidence type="ECO:0000313" key="10">
    <source>
        <dbReference type="Proteomes" id="UP001614394"/>
    </source>
</evidence>
<dbReference type="Proteomes" id="UP001614394">
    <property type="component" value="Unassembled WGS sequence"/>
</dbReference>
<evidence type="ECO:0000256" key="4">
    <source>
        <dbReference type="ARBA" id="ARBA00022505"/>
    </source>
</evidence>
<reference evidence="9 10" key="1">
    <citation type="submission" date="2024-10" db="EMBL/GenBank/DDBJ databases">
        <title>The Natural Products Discovery Center: Release of the First 8490 Sequenced Strains for Exploring Actinobacteria Biosynthetic Diversity.</title>
        <authorList>
            <person name="Kalkreuter E."/>
            <person name="Kautsar S.A."/>
            <person name="Yang D."/>
            <person name="Bader C.D."/>
            <person name="Teijaro C.N."/>
            <person name="Fluegel L."/>
            <person name="Davis C.M."/>
            <person name="Simpson J.R."/>
            <person name="Lauterbach L."/>
            <person name="Steele A.D."/>
            <person name="Gui C."/>
            <person name="Meng S."/>
            <person name="Li G."/>
            <person name="Viehrig K."/>
            <person name="Ye F."/>
            <person name="Su P."/>
            <person name="Kiefer A.F."/>
            <person name="Nichols A."/>
            <person name="Cepeda A.J."/>
            <person name="Yan W."/>
            <person name="Fan B."/>
            <person name="Jiang Y."/>
            <person name="Adhikari A."/>
            <person name="Zheng C.-J."/>
            <person name="Schuster L."/>
            <person name="Cowan T.M."/>
            <person name="Smanski M.J."/>
            <person name="Chevrette M.G."/>
            <person name="De Carvalho L.P.S."/>
            <person name="Shen B."/>
        </authorList>
    </citation>
    <scope>NUCLEOTIDE SEQUENCE [LARGE SCALE GENOMIC DNA]</scope>
    <source>
        <strain evidence="9 10">NPDC053399</strain>
    </source>
</reference>
<dbReference type="Pfam" id="PF00994">
    <property type="entry name" value="MoCF_biosynth"/>
    <property type="match status" value="1"/>
</dbReference>
<dbReference type="Gene3D" id="2.170.190.11">
    <property type="entry name" value="Molybdopterin biosynthesis moea protein, domain 3"/>
    <property type="match status" value="1"/>
</dbReference>
<dbReference type="EC" id="2.10.1.1" evidence="7"/>
<comment type="similarity">
    <text evidence="3 7">Belongs to the MoeA family.</text>
</comment>
<dbReference type="SMART" id="SM00852">
    <property type="entry name" value="MoCF_biosynth"/>
    <property type="match status" value="1"/>
</dbReference>
<evidence type="ECO:0000256" key="1">
    <source>
        <dbReference type="ARBA" id="ARBA00002901"/>
    </source>
</evidence>
<keyword evidence="10" id="KW-1185">Reference proteome</keyword>
<dbReference type="InterPro" id="IPR036688">
    <property type="entry name" value="MoeA_C_domain_IV_sf"/>
</dbReference>
<dbReference type="PANTHER" id="PTHR10192">
    <property type="entry name" value="MOLYBDOPTERIN BIOSYNTHESIS PROTEIN"/>
    <property type="match status" value="1"/>
</dbReference>
<keyword evidence="7" id="KW-0460">Magnesium</keyword>
<dbReference type="Gene3D" id="2.40.340.10">
    <property type="entry name" value="MoeA, C-terminal, domain IV"/>
    <property type="match status" value="1"/>
</dbReference>
<evidence type="ECO:0000313" key="9">
    <source>
        <dbReference type="EMBL" id="MFI9102381.1"/>
    </source>
</evidence>
<accession>A0ABW8C7G9</accession>
<gene>
    <name evidence="9" type="ORF">ACIGXA_17835</name>
</gene>
<evidence type="ECO:0000256" key="7">
    <source>
        <dbReference type="RuleBase" id="RU365090"/>
    </source>
</evidence>
<dbReference type="InterPro" id="IPR001453">
    <property type="entry name" value="MoaB/Mog_dom"/>
</dbReference>
<evidence type="ECO:0000256" key="6">
    <source>
        <dbReference type="ARBA" id="ARBA00047317"/>
    </source>
</evidence>
<keyword evidence="5 7" id="KW-0501">Molybdenum cofactor biosynthesis</keyword>
<keyword evidence="7" id="KW-0479">Metal-binding</keyword>